<keyword evidence="1" id="KW-0812">Transmembrane</keyword>
<sequence>MKRVAGFTLIELLIAMSLATLVSLLAYGGLQVAMGAWHATDQRQREMESSSLAQSLLCRLLESPEVASVRDEEDVEQVAFRGDEQGLIFVAQLSALDDSEQLYWVQLLQDKQLSTGGQSWQLLMRYMPMLEMSEMDWGLLIDSLEKDGEEKVLLEDQPRALRFAYLEQLSEGGVEWQREWRQRQSLPALIRITPARRKQGALAELVVAPRNMAYAVLSGK</sequence>
<organism evidence="2 3">
    <name type="scientific">Pseudomonas oryzae</name>
    <dbReference type="NCBI Taxonomy" id="1392877"/>
    <lineage>
        <taxon>Bacteria</taxon>
        <taxon>Pseudomonadati</taxon>
        <taxon>Pseudomonadota</taxon>
        <taxon>Gammaproteobacteria</taxon>
        <taxon>Pseudomonadales</taxon>
        <taxon>Pseudomonadaceae</taxon>
        <taxon>Pseudomonas</taxon>
    </lineage>
</organism>
<feature type="transmembrane region" description="Helical" evidence="1">
    <location>
        <begin position="12"/>
        <end position="37"/>
    </location>
</feature>
<dbReference type="Pfam" id="PF07963">
    <property type="entry name" value="N_methyl"/>
    <property type="match status" value="1"/>
</dbReference>
<proteinExistence type="predicted"/>
<dbReference type="RefSeq" id="WP_090348558.1">
    <property type="nucleotide sequence ID" value="NZ_LT629751.1"/>
</dbReference>
<keyword evidence="1" id="KW-1133">Transmembrane helix</keyword>
<accession>A0A1H1RVT2</accession>
<dbReference type="OrthoDB" id="6891128at2"/>
<gene>
    <name evidence="2" type="ORF">SAMN05216221_1730</name>
</gene>
<reference evidence="3" key="1">
    <citation type="submission" date="2016-10" db="EMBL/GenBank/DDBJ databases">
        <authorList>
            <person name="Varghese N."/>
            <person name="Submissions S."/>
        </authorList>
    </citation>
    <scope>NUCLEOTIDE SEQUENCE [LARGE SCALE GENOMIC DNA]</scope>
    <source>
        <strain evidence="3">KCTC 32247</strain>
    </source>
</reference>
<evidence type="ECO:0000313" key="3">
    <source>
        <dbReference type="Proteomes" id="UP000243359"/>
    </source>
</evidence>
<keyword evidence="1" id="KW-0472">Membrane</keyword>
<name>A0A1H1RVT2_9PSED</name>
<dbReference type="PROSITE" id="PS00409">
    <property type="entry name" value="PROKAR_NTER_METHYL"/>
    <property type="match status" value="1"/>
</dbReference>
<dbReference type="NCBIfam" id="TIGR02532">
    <property type="entry name" value="IV_pilin_GFxxxE"/>
    <property type="match status" value="1"/>
</dbReference>
<evidence type="ECO:0000256" key="1">
    <source>
        <dbReference type="SAM" id="Phobius"/>
    </source>
</evidence>
<dbReference type="InterPro" id="IPR012902">
    <property type="entry name" value="N_methyl_site"/>
</dbReference>
<dbReference type="AlphaFoldDB" id="A0A1H1RVT2"/>
<protein>
    <submittedName>
        <fullName evidence="2">Type II secretion system protein J</fullName>
    </submittedName>
</protein>
<keyword evidence="3" id="KW-1185">Reference proteome</keyword>
<dbReference type="Proteomes" id="UP000243359">
    <property type="component" value="Chromosome I"/>
</dbReference>
<dbReference type="STRING" id="1392877.SAMN05216221_1730"/>
<dbReference type="EMBL" id="LT629751">
    <property type="protein sequence ID" value="SDS39812.1"/>
    <property type="molecule type" value="Genomic_DNA"/>
</dbReference>
<evidence type="ECO:0000313" key="2">
    <source>
        <dbReference type="EMBL" id="SDS39812.1"/>
    </source>
</evidence>